<sequence length="507" mass="59420">MDGNIHNATRELVRAILAITHDQRHSTSVQSICQYIHCSFSLNDYDDHNNTCRVTSAISTSDEIGKENLNSIIAKYIHLYIYPLFIFMGIFGNKLSCLIMFINARRSGYPSSLYLTLLALVDCLFLLISALPNWISQINNKFDIRFLSDFSCRLVYFFGNFTTHLSAGLVVGVTVERFIAVQYPLIAHKINNVTHTRIVLAILIIFFFVLDTPVLTFVKHTKENIHIVSVCQNDTSFSYERRDVIRCDVTGKRYEQKWVYIDFAVYNFIPFLIIITLNSLIIRRLIDAQRFRQRMFRFSNYPSRQNQQDIKHRHYSQNHQTIEMNENQHRHFRRFPSVSEAKPLVILLHPQSSQSEERRLHYSTKISSTSTELSTTSFEMKNRSRYQHEISCIGHKSINTSNSNHTRLTILLLFVSCSFLVLTLPVVVFDLIISTKLHTRSSTLYNNYLNSITTDNTDSDIFLFYTLARLLMIINHSVNFIFYFVLGKRFRHDLKQLFIGYWRRLYR</sequence>
<dbReference type="PROSITE" id="PS00237">
    <property type="entry name" value="G_PROTEIN_RECEP_F1_1"/>
    <property type="match status" value="1"/>
</dbReference>
<evidence type="ECO:0000256" key="3">
    <source>
        <dbReference type="ARBA" id="ARBA00022989"/>
    </source>
</evidence>
<feature type="transmembrane region" description="Helical" evidence="9">
    <location>
        <begin position="263"/>
        <end position="286"/>
    </location>
</feature>
<proteinExistence type="inferred from homology"/>
<evidence type="ECO:0000313" key="18">
    <source>
        <dbReference type="EMBL" id="CAF3861003.1"/>
    </source>
</evidence>
<evidence type="ECO:0000256" key="6">
    <source>
        <dbReference type="ARBA" id="ARBA00023170"/>
    </source>
</evidence>
<evidence type="ECO:0000256" key="7">
    <source>
        <dbReference type="ARBA" id="ARBA00023224"/>
    </source>
</evidence>
<dbReference type="Pfam" id="PF00001">
    <property type="entry name" value="7tm_1"/>
    <property type="match status" value="1"/>
</dbReference>
<evidence type="ECO:0000256" key="1">
    <source>
        <dbReference type="ARBA" id="ARBA00004141"/>
    </source>
</evidence>
<keyword evidence="19" id="KW-1185">Reference proteome</keyword>
<evidence type="ECO:0000313" key="11">
    <source>
        <dbReference type="EMBL" id="CAF0947372.1"/>
    </source>
</evidence>
<evidence type="ECO:0000313" key="14">
    <source>
        <dbReference type="EMBL" id="CAF1123510.1"/>
    </source>
</evidence>
<reference evidence="11" key="1">
    <citation type="submission" date="2021-02" db="EMBL/GenBank/DDBJ databases">
        <authorList>
            <person name="Nowell W R."/>
        </authorList>
    </citation>
    <scope>NUCLEOTIDE SEQUENCE</scope>
</reference>
<dbReference type="Proteomes" id="UP000663864">
    <property type="component" value="Unassembled WGS sequence"/>
</dbReference>
<feature type="domain" description="G-protein coupled receptors family 1 profile" evidence="10">
    <location>
        <begin position="92"/>
        <end position="483"/>
    </location>
</feature>
<feature type="transmembrane region" description="Helical" evidence="9">
    <location>
        <begin position="79"/>
        <end position="101"/>
    </location>
</feature>
<evidence type="ECO:0000313" key="15">
    <source>
        <dbReference type="EMBL" id="CAF1343103.1"/>
    </source>
</evidence>
<feature type="transmembrane region" description="Helical" evidence="9">
    <location>
        <begin position="410"/>
        <end position="433"/>
    </location>
</feature>
<keyword evidence="7 8" id="KW-0807">Transducer</keyword>
<evidence type="ECO:0000256" key="2">
    <source>
        <dbReference type="ARBA" id="ARBA00022692"/>
    </source>
</evidence>
<keyword evidence="5 9" id="KW-0472">Membrane</keyword>
<dbReference type="PRINTS" id="PR00237">
    <property type="entry name" value="GPCRRHODOPSN"/>
</dbReference>
<protein>
    <recommendedName>
        <fullName evidence="10">G-protein coupled receptors family 1 profile domain-containing protein</fullName>
    </recommendedName>
</protein>
<keyword evidence="6 8" id="KW-0675">Receptor</keyword>
<feature type="transmembrane region" description="Helical" evidence="9">
    <location>
        <begin position="196"/>
        <end position="218"/>
    </location>
</feature>
<dbReference type="EMBL" id="CAJNOT010000462">
    <property type="protein sequence ID" value="CAF0989825.1"/>
    <property type="molecule type" value="Genomic_DNA"/>
</dbReference>
<evidence type="ECO:0000313" key="16">
    <source>
        <dbReference type="EMBL" id="CAF3625965.1"/>
    </source>
</evidence>
<accession>A0A814CXQ9</accession>
<keyword evidence="4 8" id="KW-0297">G-protein coupled receptor</keyword>
<dbReference type="Gene3D" id="1.20.1070.10">
    <property type="entry name" value="Rhodopsin 7-helix transmembrane proteins"/>
    <property type="match status" value="1"/>
</dbReference>
<dbReference type="InterPro" id="IPR000276">
    <property type="entry name" value="GPCR_Rhodpsn"/>
</dbReference>
<dbReference type="EMBL" id="CAJNOU010000814">
    <property type="protein sequence ID" value="CAF1094035.1"/>
    <property type="molecule type" value="Genomic_DNA"/>
</dbReference>
<dbReference type="GO" id="GO:0004930">
    <property type="term" value="F:G protein-coupled receptor activity"/>
    <property type="evidence" value="ECO:0007669"/>
    <property type="project" value="UniProtKB-KW"/>
</dbReference>
<comment type="subcellular location">
    <subcellularLocation>
        <location evidence="1">Membrane</location>
        <topology evidence="1">Multi-pass membrane protein</topology>
    </subcellularLocation>
</comment>
<dbReference type="Proteomes" id="UP000663870">
    <property type="component" value="Unassembled WGS sequence"/>
</dbReference>
<dbReference type="Proteomes" id="UP000663854">
    <property type="component" value="Unassembled WGS sequence"/>
</dbReference>
<evidence type="ECO:0000313" key="12">
    <source>
        <dbReference type="EMBL" id="CAF0989825.1"/>
    </source>
</evidence>
<evidence type="ECO:0000313" key="20">
    <source>
        <dbReference type="Proteomes" id="UP000663882"/>
    </source>
</evidence>
<dbReference type="EMBL" id="CAJOBE010003089">
    <property type="protein sequence ID" value="CAF3861003.1"/>
    <property type="molecule type" value="Genomic_DNA"/>
</dbReference>
<comment type="similarity">
    <text evidence="8">Belongs to the G-protein coupled receptor 1 family.</text>
</comment>
<dbReference type="EMBL" id="CAJNOH010000787">
    <property type="protein sequence ID" value="CAF1123510.1"/>
    <property type="molecule type" value="Genomic_DNA"/>
</dbReference>
<dbReference type="EMBL" id="CAJOBD010000253">
    <property type="protein sequence ID" value="CAF3625965.1"/>
    <property type="molecule type" value="Genomic_DNA"/>
</dbReference>
<gene>
    <name evidence="18" type="ORF">FNK824_LOCUS18470</name>
    <name evidence="16" type="ORF">JBS370_LOCUS5030</name>
    <name evidence="15" type="ORF">JXQ802_LOCUS31685</name>
    <name evidence="17" type="ORF">OTI717_LOCUS19039</name>
    <name evidence="14" type="ORF">PYM288_LOCUS20831</name>
    <name evidence="11" type="ORF">RFH988_LOCUS11434</name>
    <name evidence="13" type="ORF">SEV965_LOCUS15517</name>
    <name evidence="12" type="ORF">ZHD862_LOCUS11964</name>
</gene>
<dbReference type="InterPro" id="IPR017452">
    <property type="entry name" value="GPCR_Rhodpsn_7TM"/>
</dbReference>
<keyword evidence="2 8" id="KW-0812">Transmembrane</keyword>
<dbReference type="Proteomes" id="UP000663882">
    <property type="component" value="Unassembled WGS sequence"/>
</dbReference>
<dbReference type="PROSITE" id="PS50262">
    <property type="entry name" value="G_PROTEIN_RECEP_F1_2"/>
    <property type="match status" value="1"/>
</dbReference>
<evidence type="ECO:0000256" key="9">
    <source>
        <dbReference type="SAM" id="Phobius"/>
    </source>
</evidence>
<feature type="transmembrane region" description="Helical" evidence="9">
    <location>
        <begin position="462"/>
        <end position="486"/>
    </location>
</feature>
<evidence type="ECO:0000256" key="8">
    <source>
        <dbReference type="RuleBase" id="RU000688"/>
    </source>
</evidence>
<dbReference type="SUPFAM" id="SSF81321">
    <property type="entry name" value="Family A G protein-coupled receptor-like"/>
    <property type="match status" value="1"/>
</dbReference>
<evidence type="ECO:0000313" key="17">
    <source>
        <dbReference type="EMBL" id="CAF3814721.1"/>
    </source>
</evidence>
<dbReference type="OrthoDB" id="9990906at2759"/>
<keyword evidence="3 9" id="KW-1133">Transmembrane helix</keyword>
<feature type="transmembrane region" description="Helical" evidence="9">
    <location>
        <begin position="113"/>
        <end position="135"/>
    </location>
</feature>
<dbReference type="Proteomes" id="UP000663874">
    <property type="component" value="Unassembled WGS sequence"/>
</dbReference>
<evidence type="ECO:0000259" key="10">
    <source>
        <dbReference type="PROSITE" id="PS50262"/>
    </source>
</evidence>
<evidence type="ECO:0000256" key="5">
    <source>
        <dbReference type="ARBA" id="ARBA00023136"/>
    </source>
</evidence>
<dbReference type="Proteomes" id="UP000663889">
    <property type="component" value="Unassembled WGS sequence"/>
</dbReference>
<dbReference type="PANTHER" id="PTHR24243:SF230">
    <property type="entry name" value="G-PROTEIN COUPLED RECEPTORS FAMILY 1 PROFILE DOMAIN-CONTAINING PROTEIN"/>
    <property type="match status" value="1"/>
</dbReference>
<organism evidence="11 20">
    <name type="scientific">Rotaria sordida</name>
    <dbReference type="NCBI Taxonomy" id="392033"/>
    <lineage>
        <taxon>Eukaryota</taxon>
        <taxon>Metazoa</taxon>
        <taxon>Spiralia</taxon>
        <taxon>Gnathifera</taxon>
        <taxon>Rotifera</taxon>
        <taxon>Eurotatoria</taxon>
        <taxon>Bdelloidea</taxon>
        <taxon>Philodinida</taxon>
        <taxon>Philodinidae</taxon>
        <taxon>Rotaria</taxon>
    </lineage>
</organism>
<dbReference type="Proteomes" id="UP000663836">
    <property type="component" value="Unassembled WGS sequence"/>
</dbReference>
<name>A0A814CXQ9_9BILA</name>
<dbReference type="Proteomes" id="UP000663823">
    <property type="component" value="Unassembled WGS sequence"/>
</dbReference>
<evidence type="ECO:0000313" key="19">
    <source>
        <dbReference type="Proteomes" id="UP000663870"/>
    </source>
</evidence>
<comment type="caution">
    <text evidence="11">The sequence shown here is derived from an EMBL/GenBank/DDBJ whole genome shotgun (WGS) entry which is preliminary data.</text>
</comment>
<dbReference type="GO" id="GO:0005886">
    <property type="term" value="C:plasma membrane"/>
    <property type="evidence" value="ECO:0007669"/>
    <property type="project" value="TreeGrafter"/>
</dbReference>
<dbReference type="EMBL" id="CAJNOO010000453">
    <property type="protein sequence ID" value="CAF0947372.1"/>
    <property type="molecule type" value="Genomic_DNA"/>
</dbReference>
<dbReference type="EMBL" id="CAJOAX010002717">
    <property type="protein sequence ID" value="CAF3814721.1"/>
    <property type="molecule type" value="Genomic_DNA"/>
</dbReference>
<dbReference type="AlphaFoldDB" id="A0A814CXQ9"/>
<dbReference type="EMBL" id="CAJNOL010001357">
    <property type="protein sequence ID" value="CAF1343103.1"/>
    <property type="molecule type" value="Genomic_DNA"/>
</dbReference>
<evidence type="ECO:0000256" key="4">
    <source>
        <dbReference type="ARBA" id="ARBA00023040"/>
    </source>
</evidence>
<evidence type="ECO:0000313" key="13">
    <source>
        <dbReference type="EMBL" id="CAF1094035.1"/>
    </source>
</evidence>
<dbReference type="PANTHER" id="PTHR24243">
    <property type="entry name" value="G-PROTEIN COUPLED RECEPTOR"/>
    <property type="match status" value="1"/>
</dbReference>